<evidence type="ECO:0000313" key="5">
    <source>
        <dbReference type="Proteomes" id="UP000431901"/>
    </source>
</evidence>
<keyword evidence="3" id="KW-0812">Transmembrane</keyword>
<keyword evidence="5" id="KW-1185">Reference proteome</keyword>
<feature type="compositionally biased region" description="Basic and acidic residues" evidence="2">
    <location>
        <begin position="433"/>
        <end position="454"/>
    </location>
</feature>
<gene>
    <name evidence="4" type="ORF">GQ466_10350</name>
</gene>
<feature type="region of interest" description="Disordered" evidence="2">
    <location>
        <begin position="356"/>
        <end position="375"/>
    </location>
</feature>
<name>A0A6I4W1J7_9ACTN</name>
<dbReference type="EMBL" id="WUTW01000002">
    <property type="protein sequence ID" value="MXQ64439.1"/>
    <property type="molecule type" value="Genomic_DNA"/>
</dbReference>
<evidence type="ECO:0000256" key="1">
    <source>
        <dbReference type="SAM" id="Coils"/>
    </source>
</evidence>
<evidence type="ECO:0000256" key="2">
    <source>
        <dbReference type="SAM" id="MobiDB-lite"/>
    </source>
</evidence>
<feature type="transmembrane region" description="Helical" evidence="3">
    <location>
        <begin position="28"/>
        <end position="48"/>
    </location>
</feature>
<evidence type="ECO:0000256" key="3">
    <source>
        <dbReference type="SAM" id="Phobius"/>
    </source>
</evidence>
<dbReference type="RefSeq" id="WP_161102671.1">
    <property type="nucleotide sequence ID" value="NZ_JBHLYI010000013.1"/>
</dbReference>
<keyword evidence="3" id="KW-0472">Membrane</keyword>
<dbReference type="InterPro" id="IPR025519">
    <property type="entry name" value="DUF4407"/>
</dbReference>
<dbReference type="Proteomes" id="UP000431901">
    <property type="component" value="Unassembled WGS sequence"/>
</dbReference>
<feature type="coiled-coil region" evidence="1">
    <location>
        <begin position="217"/>
        <end position="284"/>
    </location>
</feature>
<feature type="compositionally biased region" description="Pro residues" evidence="2">
    <location>
        <begin position="387"/>
        <end position="397"/>
    </location>
</feature>
<dbReference type="AlphaFoldDB" id="A0A6I4W1J7"/>
<keyword evidence="1" id="KW-0175">Coiled coil</keyword>
<feature type="transmembrane region" description="Helical" evidence="3">
    <location>
        <begin position="54"/>
        <end position="73"/>
    </location>
</feature>
<sequence>MKGLLISLSGARPEILDKCPTERGKFEGIGGAVLITSGLATISMWFALSTAVGVNPVLAVVPAVLWGLAILTLDRWLVTSMPADGARRWRFALPRVAMALLLGFVVSTPLVLQIFHAEINAQITEIKQNRADDFLRTQQNGALGKQIASLRAQVAAQQKVIDSGGDVALDPATDPRVKSLTAERDKAQQDASARYKEWQCQLYGGPNCPRKGDGPLAQASKRAYDRAQATVADLNDQIDQRKRQLSASDDASKRFRVAQAREALPKLQQQVDTAQRRQADLQRAFDAENRADGGLLIRLQALNDASGKDFTLNSARFLLFLLFLLIECLPVTVKLMQKPGNYERILAIAARREYRDARDSLNPVPGPRDESAGTVRDIWLRGRAGPPSEPPAEPAPETPTERRPTSVQEIWGRGGGPAVPEPGDPGPVNGATRYDRPAETDDHLSPDDTALREMDDPDDVLAGDGPETSGRVQLYPENDDY</sequence>
<comment type="caution">
    <text evidence="4">The sequence shown here is derived from an EMBL/GenBank/DDBJ whole genome shotgun (WGS) entry which is preliminary data.</text>
</comment>
<accession>A0A6I4W1J7</accession>
<dbReference type="Pfam" id="PF14362">
    <property type="entry name" value="DUF4407"/>
    <property type="match status" value="1"/>
</dbReference>
<feature type="region of interest" description="Disordered" evidence="2">
    <location>
        <begin position="380"/>
        <end position="481"/>
    </location>
</feature>
<keyword evidence="3" id="KW-1133">Transmembrane helix</keyword>
<proteinExistence type="predicted"/>
<evidence type="ECO:0000313" key="4">
    <source>
        <dbReference type="EMBL" id="MXQ64439.1"/>
    </source>
</evidence>
<protein>
    <submittedName>
        <fullName evidence="4">DUF4407 domain-containing protein</fullName>
    </submittedName>
</protein>
<feature type="transmembrane region" description="Helical" evidence="3">
    <location>
        <begin position="93"/>
        <end position="115"/>
    </location>
</feature>
<reference evidence="4 5" key="1">
    <citation type="submission" date="2019-12" db="EMBL/GenBank/DDBJ databases">
        <title>Nocardia macrotermitis sp. nov. and Nocardia aurantia sp. nov., isolated from the gut of the fungus growing-termite Macrotermes natalensis.</title>
        <authorList>
            <person name="Christine B."/>
            <person name="Rene B."/>
        </authorList>
    </citation>
    <scope>NUCLEOTIDE SEQUENCE [LARGE SCALE GENOMIC DNA]</scope>
    <source>
        <strain evidence="4 5">DSM 102126</strain>
    </source>
</reference>
<organism evidence="4 5">
    <name type="scientific">Actinomadura rayongensis</name>
    <dbReference type="NCBI Taxonomy" id="1429076"/>
    <lineage>
        <taxon>Bacteria</taxon>
        <taxon>Bacillati</taxon>
        <taxon>Actinomycetota</taxon>
        <taxon>Actinomycetes</taxon>
        <taxon>Streptosporangiales</taxon>
        <taxon>Thermomonosporaceae</taxon>
        <taxon>Actinomadura</taxon>
    </lineage>
</organism>
<dbReference type="OrthoDB" id="3453893at2"/>